<dbReference type="EMBL" id="CP068595">
    <property type="protein sequence ID" value="QQZ61215.1"/>
    <property type="molecule type" value="Genomic_DNA"/>
</dbReference>
<dbReference type="KEGG" id="pson:JI735_33420"/>
<dbReference type="InterPro" id="IPR002018">
    <property type="entry name" value="CarbesteraseB"/>
</dbReference>
<organism evidence="5 6">
    <name type="scientific">Paenibacillus sonchi</name>
    <dbReference type="NCBI Taxonomy" id="373687"/>
    <lineage>
        <taxon>Bacteria</taxon>
        <taxon>Bacillati</taxon>
        <taxon>Bacillota</taxon>
        <taxon>Bacilli</taxon>
        <taxon>Bacillales</taxon>
        <taxon>Paenibacillaceae</taxon>
        <taxon>Paenibacillus</taxon>
        <taxon>Paenibacillus sonchi group</taxon>
    </lineage>
</organism>
<dbReference type="PANTHER" id="PTHR11559">
    <property type="entry name" value="CARBOXYLESTERASE"/>
    <property type="match status" value="1"/>
</dbReference>
<proteinExistence type="inferred from homology"/>
<evidence type="ECO:0000256" key="3">
    <source>
        <dbReference type="RuleBase" id="RU361235"/>
    </source>
</evidence>
<dbReference type="InterPro" id="IPR029058">
    <property type="entry name" value="AB_hydrolase_fold"/>
</dbReference>
<name>A0A974PC90_9BACL</name>
<dbReference type="GO" id="GO:0016787">
    <property type="term" value="F:hydrolase activity"/>
    <property type="evidence" value="ECO:0007669"/>
    <property type="project" value="UniProtKB-KW"/>
</dbReference>
<gene>
    <name evidence="5" type="ORF">JI735_33420</name>
</gene>
<dbReference type="InterPro" id="IPR019826">
    <property type="entry name" value="Carboxylesterase_B_AS"/>
</dbReference>
<keyword evidence="6" id="KW-1185">Reference proteome</keyword>
<keyword evidence="2 3" id="KW-0378">Hydrolase</keyword>
<feature type="domain" description="Carboxylesterase type B" evidence="4">
    <location>
        <begin position="15"/>
        <end position="516"/>
    </location>
</feature>
<dbReference type="Proteomes" id="UP000595841">
    <property type="component" value="Chromosome"/>
</dbReference>
<accession>A0A974PC90</accession>
<dbReference type="InterPro" id="IPR050309">
    <property type="entry name" value="Type-B_Carboxylest/Lipase"/>
</dbReference>
<dbReference type="RefSeq" id="WP_202676877.1">
    <property type="nucleotide sequence ID" value="NZ_CP068595.1"/>
</dbReference>
<dbReference type="EC" id="3.1.1.-" evidence="3"/>
<evidence type="ECO:0000259" key="4">
    <source>
        <dbReference type="Pfam" id="PF00135"/>
    </source>
</evidence>
<evidence type="ECO:0000256" key="1">
    <source>
        <dbReference type="ARBA" id="ARBA00005964"/>
    </source>
</evidence>
<dbReference type="AlphaFoldDB" id="A0A974PC90"/>
<sequence>MKYGEKGWSLVKEANPVVEINTGKIKGFNRNGNGVFLGIPYGDNCDGEYRFKEPRPALQWDGIWDCTRYGPIAMQEQGSLEGVPEPVRKILLDYGNHFTGGIPFDKSKEYCDENCLVLNVVTPGVDEKKRPVMVYIHGGGYTSGSGAVTAAICDSLVDEEDVVIVTVNHRLNIFGGLYLGEFDEAYANSGLVGQLDLVMALQWVKNNVQKFGGDPANVTLIGESGGGIKIGHLMAMPAAKGLFSKAINISGSIPIGAKTKEQGTAETLKVLEQLGIAKEDWRKLLELPAETITDSLRGLRLIQEDTTPFYPTPDGVHIPFNVEREYKAYAVSAEVPLLVGASEEELHMDLLKNPKMTWEDARTELLNQEFAEVQSLKGLSESNVDTLIQTFRNACNDQKRPWQILVQIVSMRHFLGGGAYKSAIAKAGQKTAPVWHYMTTYDTPIPGMEGLACAWHTAELPLIFRAVYHEEAEKLSRLLAHSFASFVRTGSPETDELDWPEFTVEDKKTMLFDEKCTWKYDPFKTIHDILALF</sequence>
<comment type="similarity">
    <text evidence="1 3">Belongs to the type-B carboxylesterase/lipase family.</text>
</comment>
<protein>
    <recommendedName>
        <fullName evidence="3">Carboxylic ester hydrolase</fullName>
        <ecNumber evidence="3">3.1.1.-</ecNumber>
    </recommendedName>
</protein>
<evidence type="ECO:0000256" key="2">
    <source>
        <dbReference type="ARBA" id="ARBA00022801"/>
    </source>
</evidence>
<dbReference type="Gene3D" id="3.40.50.1820">
    <property type="entry name" value="alpha/beta hydrolase"/>
    <property type="match status" value="1"/>
</dbReference>
<evidence type="ECO:0000313" key="5">
    <source>
        <dbReference type="EMBL" id="QQZ61215.1"/>
    </source>
</evidence>
<evidence type="ECO:0000313" key="6">
    <source>
        <dbReference type="Proteomes" id="UP000595841"/>
    </source>
</evidence>
<dbReference type="PROSITE" id="PS00122">
    <property type="entry name" value="CARBOXYLESTERASE_B_1"/>
    <property type="match status" value="1"/>
</dbReference>
<dbReference type="SUPFAM" id="SSF53474">
    <property type="entry name" value="alpha/beta-Hydrolases"/>
    <property type="match status" value="1"/>
</dbReference>
<reference evidence="5 6" key="1">
    <citation type="submission" date="2021-01" db="EMBL/GenBank/DDBJ databases">
        <title>Whole genome sequence of Paenibacillus sonchi LMG 24727 for comparative genomics.</title>
        <authorList>
            <person name="Lee G."/>
            <person name="Kim M.-J."/>
            <person name="Lim K."/>
            <person name="Shin J.-H."/>
        </authorList>
    </citation>
    <scope>NUCLEOTIDE SEQUENCE [LARGE SCALE GENOMIC DNA]</scope>
    <source>
        <strain evidence="5 6">LMG 24727</strain>
    </source>
</reference>
<dbReference type="Pfam" id="PF00135">
    <property type="entry name" value="COesterase"/>
    <property type="match status" value="1"/>
</dbReference>